<feature type="coiled-coil region" evidence="1">
    <location>
        <begin position="16"/>
        <end position="65"/>
    </location>
</feature>
<keyword evidence="1" id="KW-0175">Coiled coil</keyword>
<evidence type="ECO:0000313" key="2">
    <source>
        <dbReference type="EMBL" id="KAL3638229.1"/>
    </source>
</evidence>
<sequence>MERPNVDSGELLTRILEGVRQENELLEQRLMREMHEIEERAAQKSDDLRSEIEKLKKTVEELQRHNNYVPTTITDTSS</sequence>
<gene>
    <name evidence="2" type="ORF">CASFOL_017600</name>
</gene>
<proteinExistence type="predicted"/>
<reference evidence="3" key="1">
    <citation type="journal article" date="2024" name="IScience">
        <title>Strigolactones Initiate the Formation of Haustorium-like Structures in Castilleja.</title>
        <authorList>
            <person name="Buerger M."/>
            <person name="Peterson D."/>
            <person name="Chory J."/>
        </authorList>
    </citation>
    <scope>NUCLEOTIDE SEQUENCE [LARGE SCALE GENOMIC DNA]</scope>
</reference>
<comment type="caution">
    <text evidence="2">The sequence shown here is derived from an EMBL/GenBank/DDBJ whole genome shotgun (WGS) entry which is preliminary data.</text>
</comment>
<keyword evidence="3" id="KW-1185">Reference proteome</keyword>
<name>A0ABD3DAP1_9LAMI</name>
<organism evidence="2 3">
    <name type="scientific">Castilleja foliolosa</name>
    <dbReference type="NCBI Taxonomy" id="1961234"/>
    <lineage>
        <taxon>Eukaryota</taxon>
        <taxon>Viridiplantae</taxon>
        <taxon>Streptophyta</taxon>
        <taxon>Embryophyta</taxon>
        <taxon>Tracheophyta</taxon>
        <taxon>Spermatophyta</taxon>
        <taxon>Magnoliopsida</taxon>
        <taxon>eudicotyledons</taxon>
        <taxon>Gunneridae</taxon>
        <taxon>Pentapetalae</taxon>
        <taxon>asterids</taxon>
        <taxon>lamiids</taxon>
        <taxon>Lamiales</taxon>
        <taxon>Orobanchaceae</taxon>
        <taxon>Pedicularideae</taxon>
        <taxon>Castillejinae</taxon>
        <taxon>Castilleja</taxon>
    </lineage>
</organism>
<protein>
    <submittedName>
        <fullName evidence="2">Uncharacterized protein</fullName>
    </submittedName>
</protein>
<accession>A0ABD3DAP1</accession>
<evidence type="ECO:0000313" key="3">
    <source>
        <dbReference type="Proteomes" id="UP001632038"/>
    </source>
</evidence>
<dbReference type="AlphaFoldDB" id="A0ABD3DAP1"/>
<dbReference type="EMBL" id="JAVIJP010000019">
    <property type="protein sequence ID" value="KAL3638229.1"/>
    <property type="molecule type" value="Genomic_DNA"/>
</dbReference>
<evidence type="ECO:0000256" key="1">
    <source>
        <dbReference type="SAM" id="Coils"/>
    </source>
</evidence>
<dbReference type="Proteomes" id="UP001632038">
    <property type="component" value="Unassembled WGS sequence"/>
</dbReference>